<keyword evidence="4" id="KW-0805">Transcription regulation</keyword>
<dbReference type="GO" id="GO:0006368">
    <property type="term" value="P:transcription elongation by RNA polymerase II"/>
    <property type="evidence" value="ECO:0007669"/>
    <property type="project" value="TreeGrafter"/>
</dbReference>
<dbReference type="AlphaFoldDB" id="A0A9N9MYK7"/>
<dbReference type="Proteomes" id="UP001152799">
    <property type="component" value="Chromosome 8"/>
</dbReference>
<dbReference type="EMBL" id="OU892284">
    <property type="protein sequence ID" value="CAG9772936.1"/>
    <property type="molecule type" value="Genomic_DNA"/>
</dbReference>
<evidence type="ECO:0000256" key="8">
    <source>
        <dbReference type="SAM" id="MobiDB-lite"/>
    </source>
</evidence>
<dbReference type="GO" id="GO:0016586">
    <property type="term" value="C:RSC-type complex"/>
    <property type="evidence" value="ECO:0007669"/>
    <property type="project" value="InterPro"/>
</dbReference>
<comment type="subcellular location">
    <subcellularLocation>
        <location evidence="1">Nucleus</location>
    </subcellularLocation>
</comment>
<dbReference type="Gene3D" id="3.30.160.60">
    <property type="entry name" value="Classic Zinc Finger"/>
    <property type="match status" value="1"/>
</dbReference>
<evidence type="ECO:0000256" key="5">
    <source>
        <dbReference type="ARBA" id="ARBA00023163"/>
    </source>
</evidence>
<name>A0A9N9MYK7_9CUCU</name>
<dbReference type="PROSITE" id="PS50118">
    <property type="entry name" value="HMG_BOX_2"/>
    <property type="match status" value="1"/>
</dbReference>
<feature type="region of interest" description="Disordered" evidence="8">
    <location>
        <begin position="279"/>
        <end position="303"/>
    </location>
</feature>
<keyword evidence="2" id="KW-0677">Repeat</keyword>
<evidence type="ECO:0000256" key="1">
    <source>
        <dbReference type="ARBA" id="ARBA00004123"/>
    </source>
</evidence>
<protein>
    <recommendedName>
        <fullName evidence="9">HMG box domain-containing protein</fullName>
    </recommendedName>
</protein>
<dbReference type="OrthoDB" id="10009055at2759"/>
<feature type="domain" description="HMG box" evidence="9">
    <location>
        <begin position="77"/>
        <end position="145"/>
    </location>
</feature>
<feature type="DNA-binding region" description="HMG box" evidence="7">
    <location>
        <begin position="77"/>
        <end position="145"/>
    </location>
</feature>
<dbReference type="GO" id="GO:0003682">
    <property type="term" value="F:chromatin binding"/>
    <property type="evidence" value="ECO:0007669"/>
    <property type="project" value="TreeGrafter"/>
</dbReference>
<evidence type="ECO:0000256" key="3">
    <source>
        <dbReference type="ARBA" id="ARBA00022853"/>
    </source>
</evidence>
<dbReference type="PANTHER" id="PTHR16062">
    <property type="entry name" value="SWI/SNF-RELATED"/>
    <property type="match status" value="1"/>
</dbReference>
<evidence type="ECO:0000313" key="10">
    <source>
        <dbReference type="EMBL" id="CAG9772936.1"/>
    </source>
</evidence>
<dbReference type="GO" id="GO:0003677">
    <property type="term" value="F:DNA binding"/>
    <property type="evidence" value="ECO:0007669"/>
    <property type="project" value="UniProtKB-UniRule"/>
</dbReference>
<evidence type="ECO:0000256" key="2">
    <source>
        <dbReference type="ARBA" id="ARBA00022737"/>
    </source>
</evidence>
<keyword evidence="6 7" id="KW-0539">Nucleus</keyword>
<gene>
    <name evidence="10" type="ORF">CEUTPL_LOCUS13337</name>
</gene>
<evidence type="ECO:0000256" key="4">
    <source>
        <dbReference type="ARBA" id="ARBA00023015"/>
    </source>
</evidence>
<proteinExistence type="predicted"/>
<sequence>MDNTMDSTSFHIPEASPTLSKLADIDIVMEDSMDGGPPSVGSGEIPAAVNSILLTPGNLNNTPATPAPTTTSKKKNKNKVVTGYILYSREVRKQVVQNNPESKFGDISRIVGSEWKSLATNEKQMWEERASKLNEETKAQLLAEQEQCPSPAPVVLGPPENNVFECKWEDCDFQFEELSDCVEHSVKDSKDSQGHVQKYYQEHPGEEIQCKWRNCSRLTKKNLQPFPSITRLIRHVRDMHINKGNGRSIAPDSRSKNFKPSSKAAAINRLSTSTSAAAASVSAPASTSSASGSTTQKSSDAMFISVPPRPQRVLHSEAYIKYIEGLNAEQKHVTNWERTLHATPENCPNPDPEKLAQVATWLGKRADQHDNVLAALWQLRNQLMKDSLCLHKTF</sequence>
<dbReference type="Pfam" id="PF00505">
    <property type="entry name" value="HMG_box"/>
    <property type="match status" value="1"/>
</dbReference>
<keyword evidence="3" id="KW-0156">Chromatin regulator</keyword>
<dbReference type="PANTHER" id="PTHR16062:SF19">
    <property type="entry name" value="PROTEIN POLYBROMO-1"/>
    <property type="match status" value="1"/>
</dbReference>
<dbReference type="Gene3D" id="1.10.30.10">
    <property type="entry name" value="High mobility group box domain"/>
    <property type="match status" value="1"/>
</dbReference>
<dbReference type="SMART" id="SM00398">
    <property type="entry name" value="HMG"/>
    <property type="match status" value="1"/>
</dbReference>
<feature type="region of interest" description="Disordered" evidence="8">
    <location>
        <begin position="54"/>
        <end position="75"/>
    </location>
</feature>
<feature type="region of interest" description="Disordered" evidence="8">
    <location>
        <begin position="242"/>
        <end position="264"/>
    </location>
</feature>
<dbReference type="SUPFAM" id="SSF47095">
    <property type="entry name" value="HMG-box"/>
    <property type="match status" value="1"/>
</dbReference>
<reference evidence="10" key="1">
    <citation type="submission" date="2022-01" db="EMBL/GenBank/DDBJ databases">
        <authorList>
            <person name="King R."/>
        </authorList>
    </citation>
    <scope>NUCLEOTIDE SEQUENCE</scope>
</reference>
<dbReference type="InterPro" id="IPR036910">
    <property type="entry name" value="HMG_box_dom_sf"/>
</dbReference>
<evidence type="ECO:0000256" key="7">
    <source>
        <dbReference type="PROSITE-ProRule" id="PRU00267"/>
    </source>
</evidence>
<dbReference type="GO" id="GO:0016514">
    <property type="term" value="C:SWI/SNF complex"/>
    <property type="evidence" value="ECO:0007669"/>
    <property type="project" value="TreeGrafter"/>
</dbReference>
<evidence type="ECO:0000259" key="9">
    <source>
        <dbReference type="PROSITE" id="PS50118"/>
    </source>
</evidence>
<dbReference type="InterPro" id="IPR037382">
    <property type="entry name" value="Rsc/polybromo"/>
</dbReference>
<accession>A0A9N9MYK7</accession>
<evidence type="ECO:0000256" key="6">
    <source>
        <dbReference type="ARBA" id="ARBA00023242"/>
    </source>
</evidence>
<organism evidence="10 11">
    <name type="scientific">Ceutorhynchus assimilis</name>
    <name type="common">cabbage seed weevil</name>
    <dbReference type="NCBI Taxonomy" id="467358"/>
    <lineage>
        <taxon>Eukaryota</taxon>
        <taxon>Metazoa</taxon>
        <taxon>Ecdysozoa</taxon>
        <taxon>Arthropoda</taxon>
        <taxon>Hexapoda</taxon>
        <taxon>Insecta</taxon>
        <taxon>Pterygota</taxon>
        <taxon>Neoptera</taxon>
        <taxon>Endopterygota</taxon>
        <taxon>Coleoptera</taxon>
        <taxon>Polyphaga</taxon>
        <taxon>Cucujiformia</taxon>
        <taxon>Curculionidae</taxon>
        <taxon>Ceutorhynchinae</taxon>
        <taxon>Ceutorhynchus</taxon>
    </lineage>
</organism>
<dbReference type="InterPro" id="IPR009071">
    <property type="entry name" value="HMG_box_dom"/>
</dbReference>
<feature type="compositionally biased region" description="Low complexity" evidence="8">
    <location>
        <begin position="54"/>
        <end position="71"/>
    </location>
</feature>
<keyword evidence="11" id="KW-1185">Reference proteome</keyword>
<keyword evidence="7" id="KW-0238">DNA-binding</keyword>
<evidence type="ECO:0000313" key="11">
    <source>
        <dbReference type="Proteomes" id="UP001152799"/>
    </source>
</evidence>
<feature type="compositionally biased region" description="Low complexity" evidence="8">
    <location>
        <begin position="279"/>
        <end position="299"/>
    </location>
</feature>
<keyword evidence="5" id="KW-0804">Transcription</keyword>
<dbReference type="GO" id="GO:0006338">
    <property type="term" value="P:chromatin remodeling"/>
    <property type="evidence" value="ECO:0007669"/>
    <property type="project" value="InterPro"/>
</dbReference>